<dbReference type="Ensembl" id="ENSXETT00000107074">
    <property type="protein sequence ID" value="ENSXETP00000104001"/>
    <property type="gene ID" value="ENSXETG00000044578"/>
</dbReference>
<protein>
    <recommendedName>
        <fullName evidence="2">PARP catalytic domain-containing protein</fullName>
    </recommendedName>
</protein>
<evidence type="ECO:0000259" key="2">
    <source>
        <dbReference type="Pfam" id="PF00644"/>
    </source>
</evidence>
<reference evidence="3" key="1">
    <citation type="journal article" date="2010" name="Science">
        <title>The genome of the Western clawed frog Xenopus tropicalis.</title>
        <authorList>
            <person name="Hellsten U."/>
            <person name="Harland R.M."/>
            <person name="Gilchrist M.J."/>
            <person name="Hendrix D."/>
            <person name="Jurka J."/>
            <person name="Kapitonov V."/>
            <person name="Ovcharenko I."/>
            <person name="Putnam N.H."/>
            <person name="Shu S."/>
            <person name="Taher L."/>
            <person name="Blitz I.L."/>
            <person name="Blumberg B."/>
            <person name="Dichmann D.S."/>
            <person name="Dubchak I."/>
            <person name="Amaya E."/>
            <person name="Detter J.C."/>
            <person name="Fletcher R."/>
            <person name="Gerhard D.S."/>
            <person name="Goodstein D."/>
            <person name="Graves T."/>
            <person name="Grigoriev I.V."/>
            <person name="Grimwood J."/>
            <person name="Kawashima T."/>
            <person name="Lindquist E."/>
            <person name="Lucas S.M."/>
            <person name="Mead P.E."/>
            <person name="Mitros T."/>
            <person name="Ogino H."/>
            <person name="Ohta Y."/>
            <person name="Poliakov A.V."/>
            <person name="Pollet N."/>
            <person name="Robert J."/>
            <person name="Salamov A."/>
            <person name="Sater A.K."/>
            <person name="Schmutz J."/>
            <person name="Terry A."/>
            <person name="Vize P.D."/>
            <person name="Warren W.C."/>
            <person name="Wells D."/>
            <person name="Wills A."/>
            <person name="Wilson R.K."/>
            <person name="Zimmerman L.B."/>
            <person name="Zorn A.M."/>
            <person name="Grainger R."/>
            <person name="Grammer T."/>
            <person name="Khokha M.K."/>
            <person name="Richardson P.M."/>
            <person name="Rokhsar D.S."/>
        </authorList>
    </citation>
    <scope>NUCLEOTIDE SEQUENCE [LARGE SCALE GENOMIC DNA]</scope>
    <source>
        <strain evidence="3">Nigerian</strain>
    </source>
</reference>
<dbReference type="GO" id="GO:0003950">
    <property type="term" value="F:NAD+ poly-ADP-ribosyltransferase activity"/>
    <property type="evidence" value="ECO:0007669"/>
    <property type="project" value="InterPro"/>
</dbReference>
<dbReference type="Ensembl" id="ENSXETT00000113240">
    <property type="protein sequence ID" value="ENSXETP00000108682"/>
    <property type="gene ID" value="ENSXETG00000044578"/>
</dbReference>
<proteinExistence type="inferred from homology"/>
<dbReference type="InterPro" id="IPR012317">
    <property type="entry name" value="Poly(ADP-ribose)pol_cat_dom"/>
</dbReference>
<evidence type="ECO:0000256" key="1">
    <source>
        <dbReference type="ARBA" id="ARBA00024347"/>
    </source>
</evidence>
<comment type="similarity">
    <text evidence="1">Belongs to the ARTD/PARP family.</text>
</comment>
<evidence type="ECO:0000313" key="3">
    <source>
        <dbReference type="Ensembl" id="ENSXETP00000104001"/>
    </source>
</evidence>
<dbReference type="Pfam" id="PF00644">
    <property type="entry name" value="PARP"/>
    <property type="match status" value="1"/>
</dbReference>
<accession>A0A803J7Z9</accession>
<organism evidence="3">
    <name type="scientific">Xenopus tropicalis</name>
    <name type="common">Western clawed frog</name>
    <name type="synonym">Silurana tropicalis</name>
    <dbReference type="NCBI Taxonomy" id="8364"/>
    <lineage>
        <taxon>Eukaryota</taxon>
        <taxon>Metazoa</taxon>
        <taxon>Chordata</taxon>
        <taxon>Craniata</taxon>
        <taxon>Vertebrata</taxon>
        <taxon>Euteleostomi</taxon>
        <taxon>Amphibia</taxon>
        <taxon>Batrachia</taxon>
        <taxon>Anura</taxon>
        <taxon>Pipoidea</taxon>
        <taxon>Pipidae</taxon>
        <taxon>Xenopodinae</taxon>
        <taxon>Xenopus</taxon>
        <taxon>Silurana</taxon>
    </lineage>
</organism>
<dbReference type="Ensembl" id="ENSXETT00000121877">
    <property type="protein sequence ID" value="ENSXETP00000106800"/>
    <property type="gene ID" value="ENSXETG00000044578"/>
</dbReference>
<dbReference type="PANTHER" id="PTHR36542">
    <property type="entry name" value="GIG2-LIKE PROTEIN DRED-RELATED"/>
    <property type="match status" value="1"/>
</dbReference>
<feature type="domain" description="PARP catalytic" evidence="2">
    <location>
        <begin position="10"/>
        <end position="81"/>
    </location>
</feature>
<dbReference type="InParanoid" id="A0A803J7Z9"/>
<dbReference type="SUPFAM" id="SSF56399">
    <property type="entry name" value="ADP-ribosylation"/>
    <property type="match status" value="1"/>
</dbReference>
<sequence>MAHRNHHPHGRKIYVMYHGTTVAAATQIIQHGFKQSADGMLGRGVYVSRDMDKAARYPLDDQSDQVVLKLTVKVGRVKKIDCQGHHLQKTWHDHGYDAAWVPSYSGMVPSQLEEDCIWDPRRIRVVDIAKAPQNHISHLKMLVKTHKK</sequence>
<dbReference type="Gene3D" id="3.90.175.10">
    <property type="entry name" value="Diphtheria Toxin, domain 1"/>
    <property type="match status" value="1"/>
</dbReference>
<dbReference type="GeneTree" id="ENSGT00940000163496"/>
<dbReference type="AlphaFoldDB" id="A0A803J7Z9"/>
<dbReference type="PANTHER" id="PTHR36542:SF2">
    <property type="entry name" value="GIG2-LIKE PROTEIN DRED-RELATED"/>
    <property type="match status" value="1"/>
</dbReference>
<reference evidence="3" key="2">
    <citation type="submission" date="2021-03" db="UniProtKB">
        <authorList>
            <consortium name="Ensembl"/>
        </authorList>
    </citation>
    <scope>IDENTIFICATION</scope>
</reference>
<name>A0A803J7Z9_XENTR</name>